<reference evidence="3" key="1">
    <citation type="submission" date="2021-04" db="EMBL/GenBank/DDBJ databases">
        <title>Genomic sequence of Actinosynnema pretiosum subsp. pretiosum ATCC 31280 (C-14919).</title>
        <authorList>
            <person name="Bai L."/>
            <person name="Wang X."/>
            <person name="Xiao Y."/>
        </authorList>
    </citation>
    <scope>NUCLEOTIDE SEQUENCE</scope>
    <source>
        <strain evidence="3">ATCC 31280</strain>
    </source>
</reference>
<dbReference type="Pfam" id="PF13575">
    <property type="entry name" value="DUF4135"/>
    <property type="match status" value="1"/>
</dbReference>
<feature type="region of interest" description="Disordered" evidence="1">
    <location>
        <begin position="1"/>
        <end position="26"/>
    </location>
</feature>
<gene>
    <name evidence="3" type="ORF">KCV87_30870</name>
</gene>
<proteinExistence type="predicted"/>
<accession>A0AA45L5U1</accession>
<protein>
    <submittedName>
        <fullName evidence="3">DUF4135 domain-containing protein</fullName>
    </submittedName>
</protein>
<name>A0AA45L5U1_9PSEU</name>
<dbReference type="Proteomes" id="UP000677152">
    <property type="component" value="Chromosome"/>
</dbReference>
<dbReference type="InterPro" id="IPR025410">
    <property type="entry name" value="Lant_dehyd"/>
</dbReference>
<evidence type="ECO:0000313" key="4">
    <source>
        <dbReference type="Proteomes" id="UP000677152"/>
    </source>
</evidence>
<evidence type="ECO:0000259" key="2">
    <source>
        <dbReference type="Pfam" id="PF13575"/>
    </source>
</evidence>
<evidence type="ECO:0000313" key="3">
    <source>
        <dbReference type="EMBL" id="QUF03725.1"/>
    </source>
</evidence>
<organism evidence="3 4">
    <name type="scientific">Actinosynnema pretiosum subsp. pretiosum</name>
    <dbReference type="NCBI Taxonomy" id="103721"/>
    <lineage>
        <taxon>Bacteria</taxon>
        <taxon>Bacillati</taxon>
        <taxon>Actinomycetota</taxon>
        <taxon>Actinomycetes</taxon>
        <taxon>Pseudonocardiales</taxon>
        <taxon>Pseudonocardiaceae</taxon>
        <taxon>Actinosynnema</taxon>
    </lineage>
</organism>
<dbReference type="EMBL" id="CP073249">
    <property type="protein sequence ID" value="QUF03725.1"/>
    <property type="molecule type" value="Genomic_DNA"/>
</dbReference>
<feature type="domain" description="Lantibiotic biosynthesis protein dehydration" evidence="2">
    <location>
        <begin position="170"/>
        <end position="503"/>
    </location>
</feature>
<sequence>MAEAVAARGLPSPTAGASDPAGPRAHTPDELAAVAAAVHWTPPDHRWPAPAEVVPAPPPEPVEPVAADLCGREGDPPLGLLGLVFPAARAARDAAVRDVRGLGLPGLARAVGASAPVAELHQAVLRAVLTDLDRDRRAGVLLGDTPQARHEWFCARLATPAGRRAVWDRYPLLAHHVRALCGRWRRAVVELARRLAADRPRPGGLVELRLGAGDGHRGGRGVAVAVFEGGTAVYKPRPADADLLFADLVDWFGSTGPRERLSSPAVRPHDGYAWAEFVEHRPGHDRGAYHRRAGALLALLYAVLGSDMHHENVVARGDEPVLVDLETLCTPIGRVADWTVARTGLLHRGPADISGLGGGDAGPDPVTSLSPRDKGLDTAHLVWAPAVRAEPLPNRQVVAGERVAPGAHVDSVVEGFADAYDRLARARPLLLSADGPLRALGSARLRVLLRPTVAYGRLLADRAHPAHLVPGAPPWTPLDPADDPVVACENAQLAEGDVPLFEFTPDRRDLLGGDGAVLRGALRREPRRGVEEVLERLSDADLERQAAEIRATWPG</sequence>
<evidence type="ECO:0000256" key="1">
    <source>
        <dbReference type="SAM" id="MobiDB-lite"/>
    </source>
</evidence>
<dbReference type="AlphaFoldDB" id="A0AA45L5U1"/>